<organism evidence="6 7">
    <name type="scientific">Cupriavidus basilensis</name>
    <dbReference type="NCBI Taxonomy" id="68895"/>
    <lineage>
        <taxon>Bacteria</taxon>
        <taxon>Pseudomonadati</taxon>
        <taxon>Pseudomonadota</taxon>
        <taxon>Betaproteobacteria</taxon>
        <taxon>Burkholderiales</taxon>
        <taxon>Burkholderiaceae</taxon>
        <taxon>Cupriavidus</taxon>
    </lineage>
</organism>
<dbReference type="PANTHER" id="PTHR30537">
    <property type="entry name" value="HTH-TYPE TRANSCRIPTIONAL REGULATOR"/>
    <property type="match status" value="1"/>
</dbReference>
<dbReference type="InterPro" id="IPR058163">
    <property type="entry name" value="LysR-type_TF_proteobact-type"/>
</dbReference>
<dbReference type="Proteomes" id="UP001216674">
    <property type="component" value="Unassembled WGS sequence"/>
</dbReference>
<keyword evidence="7" id="KW-1185">Reference proteome</keyword>
<dbReference type="Pfam" id="PF03466">
    <property type="entry name" value="LysR_substrate"/>
    <property type="match status" value="1"/>
</dbReference>
<evidence type="ECO:0000313" key="7">
    <source>
        <dbReference type="Proteomes" id="UP001216674"/>
    </source>
</evidence>
<accession>A0ABT6AXY3</accession>
<dbReference type="Pfam" id="PF00126">
    <property type="entry name" value="HTH_1"/>
    <property type="match status" value="1"/>
</dbReference>
<dbReference type="EMBL" id="JARJLM010000445">
    <property type="protein sequence ID" value="MDF3836531.1"/>
    <property type="molecule type" value="Genomic_DNA"/>
</dbReference>
<keyword evidence="4" id="KW-0804">Transcription</keyword>
<dbReference type="InterPro" id="IPR005119">
    <property type="entry name" value="LysR_subst-bd"/>
</dbReference>
<evidence type="ECO:0000256" key="4">
    <source>
        <dbReference type="ARBA" id="ARBA00023163"/>
    </source>
</evidence>
<dbReference type="InterPro" id="IPR000847">
    <property type="entry name" value="LysR_HTH_N"/>
</dbReference>
<dbReference type="PROSITE" id="PS50931">
    <property type="entry name" value="HTH_LYSR"/>
    <property type="match status" value="1"/>
</dbReference>
<sequence>MDRALEMTVFTAVVDAGSFVGAVDGLRMSKAAVSRHVDALEQRLGVRLLQRTTRRLSLTEEGRIFYQRAREVLAALDDAESEITSRTLEPSGLVRINVPLTFGILHLAPLWSAFMAAHPQVELDITLNDRVVDLVDEGYDLAVRIGDLSSSALISRKLATTRMVLCASPTYLARHGAPAHPHDLAQHRVLAYTNWSGRDEWHFDGPDGRVSVGTRARVHTNNGDTCRAIALAHGGIMLQPCFMLQDDLRRGALVELMPEFRASEIGVYAVYPTRKQLPLKVRRLVDFLVEAFREVSWGAADTAGMGSNPPAAERPPWT</sequence>
<dbReference type="InterPro" id="IPR036388">
    <property type="entry name" value="WH-like_DNA-bd_sf"/>
</dbReference>
<dbReference type="Gene3D" id="1.10.10.10">
    <property type="entry name" value="Winged helix-like DNA-binding domain superfamily/Winged helix DNA-binding domain"/>
    <property type="match status" value="1"/>
</dbReference>
<comment type="caution">
    <text evidence="6">The sequence shown here is derived from an EMBL/GenBank/DDBJ whole genome shotgun (WGS) entry which is preliminary data.</text>
</comment>
<dbReference type="PANTHER" id="PTHR30537:SF35">
    <property type="entry name" value="TRANSCRIPTIONAL REGULATORY PROTEIN"/>
    <property type="match status" value="1"/>
</dbReference>
<evidence type="ECO:0000256" key="3">
    <source>
        <dbReference type="ARBA" id="ARBA00023125"/>
    </source>
</evidence>
<gene>
    <name evidence="6" type="ORF">P3W85_26780</name>
</gene>
<reference evidence="6 7" key="1">
    <citation type="submission" date="2023-03" db="EMBL/GenBank/DDBJ databases">
        <title>Draft assemblies of triclosan tolerant bacteria isolated from returned activated sludge.</title>
        <authorList>
            <person name="Van Hamelsveld S."/>
        </authorList>
    </citation>
    <scope>NUCLEOTIDE SEQUENCE [LARGE SCALE GENOMIC DNA]</scope>
    <source>
        <strain evidence="6 7">GW210010_S58</strain>
    </source>
</reference>
<comment type="similarity">
    <text evidence="1">Belongs to the LysR transcriptional regulatory family.</text>
</comment>
<dbReference type="InterPro" id="IPR036390">
    <property type="entry name" value="WH_DNA-bd_sf"/>
</dbReference>
<evidence type="ECO:0000313" key="6">
    <source>
        <dbReference type="EMBL" id="MDF3836531.1"/>
    </source>
</evidence>
<keyword evidence="2" id="KW-0805">Transcription regulation</keyword>
<evidence type="ECO:0000259" key="5">
    <source>
        <dbReference type="PROSITE" id="PS50931"/>
    </source>
</evidence>
<dbReference type="CDD" id="cd08422">
    <property type="entry name" value="PBP2_CrgA_like"/>
    <property type="match status" value="1"/>
</dbReference>
<feature type="domain" description="HTH lysR-type" evidence="5">
    <location>
        <begin position="1"/>
        <end position="59"/>
    </location>
</feature>
<name>A0ABT6AXY3_9BURK</name>
<dbReference type="Gene3D" id="3.40.190.290">
    <property type="match status" value="1"/>
</dbReference>
<evidence type="ECO:0000256" key="2">
    <source>
        <dbReference type="ARBA" id="ARBA00023015"/>
    </source>
</evidence>
<protein>
    <submittedName>
        <fullName evidence="6">LysR family transcriptional regulator</fullName>
    </submittedName>
</protein>
<dbReference type="RefSeq" id="WP_276266968.1">
    <property type="nucleotide sequence ID" value="NZ_JARJLM010000445.1"/>
</dbReference>
<dbReference type="SUPFAM" id="SSF46785">
    <property type="entry name" value="Winged helix' DNA-binding domain"/>
    <property type="match status" value="1"/>
</dbReference>
<keyword evidence="3" id="KW-0238">DNA-binding</keyword>
<dbReference type="SUPFAM" id="SSF53850">
    <property type="entry name" value="Periplasmic binding protein-like II"/>
    <property type="match status" value="1"/>
</dbReference>
<proteinExistence type="inferred from homology"/>
<evidence type="ECO:0000256" key="1">
    <source>
        <dbReference type="ARBA" id="ARBA00009437"/>
    </source>
</evidence>